<comment type="caution">
    <text evidence="5">The sequence shown here is derived from an EMBL/GenBank/DDBJ whole genome shotgun (WGS) entry which is preliminary data.</text>
</comment>
<dbReference type="InterPro" id="IPR020449">
    <property type="entry name" value="Tscrpt_reg_AraC-type_HTH"/>
</dbReference>
<evidence type="ECO:0000313" key="6">
    <source>
        <dbReference type="Proteomes" id="UP000461730"/>
    </source>
</evidence>
<evidence type="ECO:0000259" key="4">
    <source>
        <dbReference type="PROSITE" id="PS01124"/>
    </source>
</evidence>
<dbReference type="SUPFAM" id="SSF46689">
    <property type="entry name" value="Homeodomain-like"/>
    <property type="match status" value="1"/>
</dbReference>
<evidence type="ECO:0000313" key="5">
    <source>
        <dbReference type="EMBL" id="MVT12046.1"/>
    </source>
</evidence>
<evidence type="ECO:0000256" key="2">
    <source>
        <dbReference type="ARBA" id="ARBA00023125"/>
    </source>
</evidence>
<keyword evidence="1" id="KW-0805">Transcription regulation</keyword>
<dbReference type="InterPro" id="IPR009057">
    <property type="entry name" value="Homeodomain-like_sf"/>
</dbReference>
<dbReference type="PRINTS" id="PR00032">
    <property type="entry name" value="HTHARAC"/>
</dbReference>
<accession>A0A7K1UCL1</accession>
<dbReference type="AlphaFoldDB" id="A0A7K1UCL1"/>
<dbReference type="Proteomes" id="UP000461730">
    <property type="component" value="Unassembled WGS sequence"/>
</dbReference>
<protein>
    <submittedName>
        <fullName evidence="5">Helix-turn-helix domain-containing protein</fullName>
    </submittedName>
</protein>
<name>A0A7K1UCL1_9BACT</name>
<dbReference type="PANTHER" id="PTHR43280">
    <property type="entry name" value="ARAC-FAMILY TRANSCRIPTIONAL REGULATOR"/>
    <property type="match status" value="1"/>
</dbReference>
<dbReference type="Pfam" id="PF12833">
    <property type="entry name" value="HTH_18"/>
    <property type="match status" value="1"/>
</dbReference>
<evidence type="ECO:0000256" key="3">
    <source>
        <dbReference type="ARBA" id="ARBA00023163"/>
    </source>
</evidence>
<sequence length="319" mass="36276">MRAMNSLSFNDLDRRFASGSPLELNALLPAGIQDEIGHFNVFNISKIRQTVQDMPTQPYQCRTFYKISLLVGHSKIGYPDGIKNLSQPTLIFTTPKNPITWLPMERQSGMCCVFTPEFLHPTRSGAVLDELPIYKSPEHPLFPLEKGDVKIVKNIYEKMHTAIASTYAYKYDLLRTYTLELIHFGQQLQSTIMSHPNHSNFARATSLFIELLERQFPLDNPHQQIRLRTAGDYAKELSIHVNHLNKILKETTGLTTSALIAGRILKEAQILLRQTNWTITEIAASLGFSDFAHFAKFFKNETSIPPGTYRSQAKSLNYT</sequence>
<feature type="domain" description="HTH araC/xylS-type" evidence="4">
    <location>
        <begin position="206"/>
        <end position="312"/>
    </location>
</feature>
<keyword evidence="3" id="KW-0804">Transcription</keyword>
<dbReference type="PROSITE" id="PS01124">
    <property type="entry name" value="HTH_ARAC_FAMILY_2"/>
    <property type="match status" value="1"/>
</dbReference>
<dbReference type="SMART" id="SM00342">
    <property type="entry name" value="HTH_ARAC"/>
    <property type="match status" value="1"/>
</dbReference>
<reference evidence="5 6" key="1">
    <citation type="submission" date="2019-12" db="EMBL/GenBank/DDBJ databases">
        <title>Chitinophaga sp. strain ysch24 (GDMCC 1.1355), whole genome shotgun sequence.</title>
        <authorList>
            <person name="Zhang X."/>
        </authorList>
    </citation>
    <scope>NUCLEOTIDE SEQUENCE [LARGE SCALE GENOMIC DNA]</scope>
    <source>
        <strain evidence="6">ysch24</strain>
    </source>
</reference>
<dbReference type="EMBL" id="WRXN01000018">
    <property type="protein sequence ID" value="MVT12046.1"/>
    <property type="molecule type" value="Genomic_DNA"/>
</dbReference>
<evidence type="ECO:0000256" key="1">
    <source>
        <dbReference type="ARBA" id="ARBA00023015"/>
    </source>
</evidence>
<keyword evidence="6" id="KW-1185">Reference proteome</keyword>
<dbReference type="GO" id="GO:0003700">
    <property type="term" value="F:DNA-binding transcription factor activity"/>
    <property type="evidence" value="ECO:0007669"/>
    <property type="project" value="InterPro"/>
</dbReference>
<proteinExistence type="predicted"/>
<dbReference type="Gene3D" id="1.10.10.60">
    <property type="entry name" value="Homeodomain-like"/>
    <property type="match status" value="1"/>
</dbReference>
<dbReference type="GO" id="GO:0043565">
    <property type="term" value="F:sequence-specific DNA binding"/>
    <property type="evidence" value="ECO:0007669"/>
    <property type="project" value="InterPro"/>
</dbReference>
<organism evidence="5 6">
    <name type="scientific">Chitinophaga tropicalis</name>
    <dbReference type="NCBI Taxonomy" id="2683588"/>
    <lineage>
        <taxon>Bacteria</taxon>
        <taxon>Pseudomonadati</taxon>
        <taxon>Bacteroidota</taxon>
        <taxon>Chitinophagia</taxon>
        <taxon>Chitinophagales</taxon>
        <taxon>Chitinophagaceae</taxon>
        <taxon>Chitinophaga</taxon>
    </lineage>
</organism>
<dbReference type="InterPro" id="IPR018060">
    <property type="entry name" value="HTH_AraC"/>
</dbReference>
<keyword evidence="2" id="KW-0238">DNA-binding</keyword>
<gene>
    <name evidence="5" type="ORF">GO493_27550</name>
</gene>
<dbReference type="PANTHER" id="PTHR43280:SF32">
    <property type="entry name" value="TRANSCRIPTIONAL REGULATORY PROTEIN"/>
    <property type="match status" value="1"/>
</dbReference>